<keyword evidence="15" id="KW-1185">Reference proteome</keyword>
<proteinExistence type="inferred from homology"/>
<keyword evidence="6 10" id="KW-0408">Iron</keyword>
<evidence type="ECO:0000256" key="5">
    <source>
        <dbReference type="ARBA" id="ARBA00023002"/>
    </source>
</evidence>
<dbReference type="EC" id="1.11.1.6" evidence="11"/>
<comment type="cofactor">
    <cofactor evidence="10">
        <name>heme</name>
        <dbReference type="ChEBI" id="CHEBI:30413"/>
    </cofactor>
</comment>
<dbReference type="Pfam" id="PF06628">
    <property type="entry name" value="Catalase-rel"/>
    <property type="match status" value="1"/>
</dbReference>
<accession>A0A849A9L2</accession>
<dbReference type="InterPro" id="IPR018028">
    <property type="entry name" value="Catalase"/>
</dbReference>
<comment type="caution">
    <text evidence="14">The sequence shown here is derived from an EMBL/GenBank/DDBJ whole genome shotgun (WGS) entry which is preliminary data.</text>
</comment>
<dbReference type="PRINTS" id="PR00067">
    <property type="entry name" value="CATALASE"/>
</dbReference>
<keyword evidence="3 10" id="KW-0349">Heme</keyword>
<name>A0A849A9L2_9ACTN</name>
<organism evidence="14 15">
    <name type="scientific">Nakamurella aerolata</name>
    <dbReference type="NCBI Taxonomy" id="1656892"/>
    <lineage>
        <taxon>Bacteria</taxon>
        <taxon>Bacillati</taxon>
        <taxon>Actinomycetota</taxon>
        <taxon>Actinomycetes</taxon>
        <taxon>Nakamurellales</taxon>
        <taxon>Nakamurellaceae</taxon>
        <taxon>Nakamurella</taxon>
    </lineage>
</organism>
<dbReference type="FunFam" id="2.40.180.10:FF:000001">
    <property type="entry name" value="Catalase"/>
    <property type="match status" value="1"/>
</dbReference>
<reference evidence="14 15" key="1">
    <citation type="submission" date="2020-05" db="EMBL/GenBank/DDBJ databases">
        <title>Nakamurella sp. DB0629 isolated from air conditioner.</title>
        <authorList>
            <person name="Kim D.H."/>
            <person name="Kim D.-U."/>
        </authorList>
    </citation>
    <scope>NUCLEOTIDE SEQUENCE [LARGE SCALE GENOMIC DNA]</scope>
    <source>
        <strain evidence="14 15">DB0629</strain>
    </source>
</reference>
<dbReference type="GO" id="GO:0042542">
    <property type="term" value="P:response to hydrogen peroxide"/>
    <property type="evidence" value="ECO:0007669"/>
    <property type="project" value="TreeGrafter"/>
</dbReference>
<keyword evidence="2 11" id="KW-0575">Peroxidase</keyword>
<dbReference type="PANTHER" id="PTHR11465:SF9">
    <property type="entry name" value="CATALASE"/>
    <property type="match status" value="1"/>
</dbReference>
<feature type="active site" evidence="9">
    <location>
        <position position="73"/>
    </location>
</feature>
<evidence type="ECO:0000313" key="14">
    <source>
        <dbReference type="EMBL" id="NNG35781.1"/>
    </source>
</evidence>
<evidence type="ECO:0000259" key="13">
    <source>
        <dbReference type="SMART" id="SM01060"/>
    </source>
</evidence>
<evidence type="ECO:0000256" key="11">
    <source>
        <dbReference type="RuleBase" id="RU000498"/>
    </source>
</evidence>
<feature type="region of interest" description="Disordered" evidence="12">
    <location>
        <begin position="502"/>
        <end position="535"/>
    </location>
</feature>
<dbReference type="PIRSF" id="PIRSF038928">
    <property type="entry name" value="Catalase_clade1-3"/>
    <property type="match status" value="1"/>
</dbReference>
<evidence type="ECO:0000256" key="3">
    <source>
        <dbReference type="ARBA" id="ARBA00022617"/>
    </source>
</evidence>
<comment type="catalytic activity">
    <reaction evidence="8 11">
        <text>2 H2O2 = O2 + 2 H2O</text>
        <dbReference type="Rhea" id="RHEA:20309"/>
        <dbReference type="ChEBI" id="CHEBI:15377"/>
        <dbReference type="ChEBI" id="CHEBI:15379"/>
        <dbReference type="ChEBI" id="CHEBI:16240"/>
        <dbReference type="EC" id="1.11.1.6"/>
    </reaction>
</comment>
<dbReference type="PROSITE" id="PS00438">
    <property type="entry name" value="CATALASE_2"/>
    <property type="match status" value="1"/>
</dbReference>
<dbReference type="InterPro" id="IPR020835">
    <property type="entry name" value="Catalase_sf"/>
</dbReference>
<gene>
    <name evidence="14" type="ORF">HKD39_08675</name>
</gene>
<keyword evidence="5 11" id="KW-0560">Oxidoreductase</keyword>
<dbReference type="GO" id="GO:0042744">
    <property type="term" value="P:hydrogen peroxide catabolic process"/>
    <property type="evidence" value="ECO:0007669"/>
    <property type="project" value="UniProtKB-KW"/>
</dbReference>
<feature type="compositionally biased region" description="Polar residues" evidence="12">
    <location>
        <begin position="23"/>
        <end position="43"/>
    </location>
</feature>
<evidence type="ECO:0000256" key="7">
    <source>
        <dbReference type="ARBA" id="ARBA00023324"/>
    </source>
</evidence>
<dbReference type="SMART" id="SM01060">
    <property type="entry name" value="Catalase"/>
    <property type="match status" value="1"/>
</dbReference>
<feature type="binding site" description="axial binding residue" evidence="10">
    <location>
        <position position="355"/>
    </location>
    <ligand>
        <name>heme</name>
        <dbReference type="ChEBI" id="CHEBI:30413"/>
    </ligand>
    <ligandPart>
        <name>Fe</name>
        <dbReference type="ChEBI" id="CHEBI:18248"/>
    </ligandPart>
</feature>
<evidence type="ECO:0000256" key="4">
    <source>
        <dbReference type="ARBA" id="ARBA00022723"/>
    </source>
</evidence>
<dbReference type="InterPro" id="IPR040333">
    <property type="entry name" value="Catalase_3"/>
</dbReference>
<evidence type="ECO:0000256" key="6">
    <source>
        <dbReference type="ARBA" id="ARBA00023004"/>
    </source>
</evidence>
<dbReference type="PROSITE" id="PS51402">
    <property type="entry name" value="CATALASE_3"/>
    <property type="match status" value="1"/>
</dbReference>
<dbReference type="InterPro" id="IPR011614">
    <property type="entry name" value="Catalase_core"/>
</dbReference>
<dbReference type="EMBL" id="JABEND010000004">
    <property type="protein sequence ID" value="NNG35781.1"/>
    <property type="molecule type" value="Genomic_DNA"/>
</dbReference>
<evidence type="ECO:0000256" key="9">
    <source>
        <dbReference type="PIRSR" id="PIRSR038928-1"/>
    </source>
</evidence>
<dbReference type="InterPro" id="IPR024708">
    <property type="entry name" value="Catalase_AS"/>
</dbReference>
<evidence type="ECO:0000256" key="8">
    <source>
        <dbReference type="ARBA" id="ARBA00049254"/>
    </source>
</evidence>
<dbReference type="GO" id="GO:0004096">
    <property type="term" value="F:catalase activity"/>
    <property type="evidence" value="ECO:0007669"/>
    <property type="project" value="UniProtKB-EC"/>
</dbReference>
<dbReference type="GO" id="GO:0046872">
    <property type="term" value="F:metal ion binding"/>
    <property type="evidence" value="ECO:0007669"/>
    <property type="project" value="UniProtKB-KW"/>
</dbReference>
<keyword evidence="7 11" id="KW-0376">Hydrogen peroxide</keyword>
<dbReference type="GO" id="GO:0020037">
    <property type="term" value="F:heme binding"/>
    <property type="evidence" value="ECO:0007669"/>
    <property type="project" value="InterPro"/>
</dbReference>
<evidence type="ECO:0000256" key="12">
    <source>
        <dbReference type="SAM" id="MobiDB-lite"/>
    </source>
</evidence>
<evidence type="ECO:0000256" key="1">
    <source>
        <dbReference type="ARBA" id="ARBA00005329"/>
    </source>
</evidence>
<dbReference type="RefSeq" id="WP_171199482.1">
    <property type="nucleotide sequence ID" value="NZ_JABEND010000004.1"/>
</dbReference>
<sequence length="535" mass="59301">MSESAQFPKDQAPTDLPAGADASGSQTTTGAPAQSDRNSLTVGSNGPILLHDVHFLEQMAHFNRERVPERNVHAKGGGAFGEFETTEDVSAYTKAALFQPGAKSEMLARFSTVAGEQGSPDTWRDPRGFALKFYTSEGNYDLVGNNTPIFFIRDTMKFPHFIRSQKRRGGNGLRDNNMQWDFWSLNPESAHQVTYLMGDRGIPASWREMNGYGSHTYMWINAAGEKFWVKYHFHSDQGVRGLTGEQAEKIAGEDADFHRRDLYEAIARGDFPSWTLSVQVMPYDDAKTYRINPFDLTKIWPHKDYPLIKVGTMTLNRNVENFFAEIEQAAFEPSAIVPGIGFSPDKMLLGRTFAYADTHRYRIGPNYHQLPVNRTKGMTEKVNTYTFDGPMAFEHSGDAPVYAPNSFGRPYSDFTGPAEDGWDTDGEMVRTAYELRPDDDDFSQAGTLVREVWNDEQRAAFVETVAGHLLGGVHGDVLERAFGYWKSVDPDTGAQIEAKVRAGQGADNPGGDAKQAVAEANNGAAIKEPATNAAK</sequence>
<dbReference type="PANTHER" id="PTHR11465">
    <property type="entry name" value="CATALASE"/>
    <property type="match status" value="1"/>
</dbReference>
<feature type="active site" evidence="9">
    <location>
        <position position="145"/>
    </location>
</feature>
<dbReference type="Proteomes" id="UP000562984">
    <property type="component" value="Unassembled WGS sequence"/>
</dbReference>
<feature type="region of interest" description="Disordered" evidence="12">
    <location>
        <begin position="1"/>
        <end position="43"/>
    </location>
</feature>
<protein>
    <recommendedName>
        <fullName evidence="11">Catalase</fullName>
        <ecNumber evidence="11">1.11.1.6</ecNumber>
    </recommendedName>
</protein>
<feature type="domain" description="Catalase core" evidence="13">
    <location>
        <begin position="26"/>
        <end position="411"/>
    </location>
</feature>
<keyword evidence="4 10" id="KW-0479">Metal-binding</keyword>
<dbReference type="PROSITE" id="PS00437">
    <property type="entry name" value="CATALASE_1"/>
    <property type="match status" value="1"/>
</dbReference>
<dbReference type="Pfam" id="PF00199">
    <property type="entry name" value="Catalase"/>
    <property type="match status" value="1"/>
</dbReference>
<evidence type="ECO:0000256" key="10">
    <source>
        <dbReference type="PIRSR" id="PIRSR038928-2"/>
    </source>
</evidence>
<comment type="similarity">
    <text evidence="1 11">Belongs to the catalase family.</text>
</comment>
<dbReference type="InterPro" id="IPR002226">
    <property type="entry name" value="Catalase_haem_BS"/>
</dbReference>
<dbReference type="CDD" id="cd08156">
    <property type="entry name" value="catalase_clade_3"/>
    <property type="match status" value="1"/>
</dbReference>
<dbReference type="SUPFAM" id="SSF56634">
    <property type="entry name" value="Heme-dependent catalase-like"/>
    <property type="match status" value="1"/>
</dbReference>
<dbReference type="GO" id="GO:0005737">
    <property type="term" value="C:cytoplasm"/>
    <property type="evidence" value="ECO:0007669"/>
    <property type="project" value="TreeGrafter"/>
</dbReference>
<evidence type="ECO:0000313" key="15">
    <source>
        <dbReference type="Proteomes" id="UP000562984"/>
    </source>
</evidence>
<dbReference type="AlphaFoldDB" id="A0A849A9L2"/>
<dbReference type="Gene3D" id="2.40.180.10">
    <property type="entry name" value="Catalase core domain"/>
    <property type="match status" value="1"/>
</dbReference>
<dbReference type="InterPro" id="IPR010582">
    <property type="entry name" value="Catalase_immune_responsive"/>
</dbReference>
<evidence type="ECO:0000256" key="2">
    <source>
        <dbReference type="ARBA" id="ARBA00022559"/>
    </source>
</evidence>
<dbReference type="InterPro" id="IPR024711">
    <property type="entry name" value="Catalase_clade1/3"/>
</dbReference>